<keyword evidence="13" id="KW-0732">Signal</keyword>
<evidence type="ECO:0000256" key="2">
    <source>
        <dbReference type="ARBA" id="ARBA00004613"/>
    </source>
</evidence>
<feature type="signal peptide" evidence="13">
    <location>
        <begin position="1"/>
        <end position="23"/>
    </location>
</feature>
<dbReference type="GO" id="GO:0005576">
    <property type="term" value="C:extracellular region"/>
    <property type="evidence" value="ECO:0007669"/>
    <property type="project" value="UniProtKB-SubCell"/>
</dbReference>
<evidence type="ECO:0000256" key="6">
    <source>
        <dbReference type="ARBA" id="ARBA00022638"/>
    </source>
</evidence>
<evidence type="ECO:0000256" key="11">
    <source>
        <dbReference type="PIRSR" id="PIRSR608597-1"/>
    </source>
</evidence>
<organism evidence="14 15">
    <name type="scientific">Sinanodonta woodiana</name>
    <name type="common">Chinese pond mussel</name>
    <name type="synonym">Anodonta woodiana</name>
    <dbReference type="NCBI Taxonomy" id="1069815"/>
    <lineage>
        <taxon>Eukaryota</taxon>
        <taxon>Metazoa</taxon>
        <taxon>Spiralia</taxon>
        <taxon>Lophotrochozoa</taxon>
        <taxon>Mollusca</taxon>
        <taxon>Bivalvia</taxon>
        <taxon>Autobranchia</taxon>
        <taxon>Heteroconchia</taxon>
        <taxon>Palaeoheterodonta</taxon>
        <taxon>Unionida</taxon>
        <taxon>Unionoidea</taxon>
        <taxon>Unionidae</taxon>
        <taxon>Unioninae</taxon>
        <taxon>Sinanodonta</taxon>
    </lineage>
</organism>
<keyword evidence="8" id="KW-0044">Antibiotic</keyword>
<dbReference type="SUPFAM" id="SSF53955">
    <property type="entry name" value="Lysozyme-like"/>
    <property type="match status" value="1"/>
</dbReference>
<feature type="active site" description="Proton donor" evidence="11">
    <location>
        <position position="56"/>
    </location>
</feature>
<keyword evidence="10" id="KW-0326">Glycosidase</keyword>
<evidence type="ECO:0000256" key="13">
    <source>
        <dbReference type="SAM" id="SignalP"/>
    </source>
</evidence>
<comment type="subcellular location">
    <subcellularLocation>
        <location evidence="2">Secreted</location>
    </subcellularLocation>
</comment>
<feature type="disulfide bond" evidence="12">
    <location>
        <begin position="48"/>
        <end position="124"/>
    </location>
</feature>
<keyword evidence="15" id="KW-1185">Reference proteome</keyword>
<feature type="disulfide bond" evidence="12">
    <location>
        <begin position="96"/>
        <end position="102"/>
    </location>
</feature>
<name>A0ABD3XJI8_SINWO</name>
<dbReference type="AlphaFoldDB" id="A0ABD3XJI8"/>
<evidence type="ECO:0000313" key="15">
    <source>
        <dbReference type="Proteomes" id="UP001634394"/>
    </source>
</evidence>
<evidence type="ECO:0000256" key="3">
    <source>
        <dbReference type="ARBA" id="ARBA00012732"/>
    </source>
</evidence>
<feature type="active site" description="Nucleophile" evidence="11">
    <location>
        <position position="67"/>
    </location>
</feature>
<proteinExistence type="predicted"/>
<dbReference type="GO" id="GO:0003796">
    <property type="term" value="F:lysozyme activity"/>
    <property type="evidence" value="ECO:0007669"/>
    <property type="project" value="UniProtKB-EC"/>
</dbReference>
<evidence type="ECO:0000313" key="14">
    <source>
        <dbReference type="EMBL" id="KAL3886265.1"/>
    </source>
</evidence>
<keyword evidence="7" id="KW-0378">Hydrolase</keyword>
<dbReference type="Gene3D" id="1.10.530.10">
    <property type="match status" value="1"/>
</dbReference>
<keyword evidence="5" id="KW-0929">Antimicrobial</keyword>
<feature type="disulfide bond" evidence="12">
    <location>
        <begin position="64"/>
        <end position="73"/>
    </location>
</feature>
<feature type="chain" id="PRO_5044780416" description="lysozyme" evidence="13">
    <location>
        <begin position="24"/>
        <end position="155"/>
    </location>
</feature>
<keyword evidence="4" id="KW-0964">Secreted</keyword>
<gene>
    <name evidence="14" type="ORF">ACJMK2_026272</name>
</gene>
<dbReference type="GO" id="GO:0004568">
    <property type="term" value="F:chitinase activity"/>
    <property type="evidence" value="ECO:0007669"/>
    <property type="project" value="UniProtKB-ARBA"/>
</dbReference>
<dbReference type="CDD" id="cd16890">
    <property type="entry name" value="lyz_i"/>
    <property type="match status" value="1"/>
</dbReference>
<dbReference type="Pfam" id="PF05497">
    <property type="entry name" value="Destabilase"/>
    <property type="match status" value="1"/>
</dbReference>
<dbReference type="GO" id="GO:0031640">
    <property type="term" value="P:killing of cells of another organism"/>
    <property type="evidence" value="ECO:0007669"/>
    <property type="project" value="UniProtKB-KW"/>
</dbReference>
<evidence type="ECO:0000256" key="12">
    <source>
        <dbReference type="PIRSR" id="PIRSR608597-3"/>
    </source>
</evidence>
<dbReference type="GO" id="GO:0042742">
    <property type="term" value="P:defense response to bacterium"/>
    <property type="evidence" value="ECO:0007669"/>
    <property type="project" value="UniProtKB-KW"/>
</dbReference>
<dbReference type="PANTHER" id="PTHR11195">
    <property type="entry name" value="DESTABILASE-RELATED"/>
    <property type="match status" value="1"/>
</dbReference>
<keyword evidence="9 12" id="KW-1015">Disulfide bond</keyword>
<evidence type="ECO:0000256" key="10">
    <source>
        <dbReference type="ARBA" id="ARBA00023295"/>
    </source>
</evidence>
<dbReference type="Proteomes" id="UP001634394">
    <property type="component" value="Unassembled WGS sequence"/>
</dbReference>
<dbReference type="EC" id="3.2.1.17" evidence="3"/>
<evidence type="ECO:0000256" key="4">
    <source>
        <dbReference type="ARBA" id="ARBA00022525"/>
    </source>
</evidence>
<dbReference type="EMBL" id="JBJQND010000002">
    <property type="protein sequence ID" value="KAL3886265.1"/>
    <property type="molecule type" value="Genomic_DNA"/>
</dbReference>
<comment type="caution">
    <text evidence="14">The sequence shown here is derived from an EMBL/GenBank/DDBJ whole genome shotgun (WGS) entry which is preliminary data.</text>
</comment>
<keyword evidence="6" id="KW-0081">Bacteriolytic enzyme</keyword>
<dbReference type="FunFam" id="1.10.530.10:FF:000023">
    <property type="entry name" value="Invertebrate-type lysozyme"/>
    <property type="match status" value="1"/>
</dbReference>
<evidence type="ECO:0000256" key="7">
    <source>
        <dbReference type="ARBA" id="ARBA00022801"/>
    </source>
</evidence>
<dbReference type="InterPro" id="IPR023346">
    <property type="entry name" value="Lysozyme-like_dom_sf"/>
</dbReference>
<evidence type="ECO:0000256" key="9">
    <source>
        <dbReference type="ARBA" id="ARBA00023157"/>
    </source>
</evidence>
<accession>A0ABD3XJI8</accession>
<feature type="disulfide bond" evidence="12">
    <location>
        <begin position="53"/>
        <end position="59"/>
    </location>
</feature>
<sequence>MEAVKMFFFLVAVLLTFSKCAVSSTYFGSLADLLNVGTDSVGPISDQCLRCICNAESNCQARRCKMDVGSLSCGYFQIKEPYYQDCGRPGQDWKTCAKDYSCAETCVRNYMARYGPRSGCPETCETYARIHNGGPRGCKRSNTLTYWQRVQSFGC</sequence>
<evidence type="ECO:0000256" key="8">
    <source>
        <dbReference type="ARBA" id="ARBA00023022"/>
    </source>
</evidence>
<dbReference type="InterPro" id="IPR008597">
    <property type="entry name" value="Invert_lysozyme"/>
</dbReference>
<comment type="catalytic activity">
    <reaction evidence="1">
        <text>Hydrolysis of (1-&gt;4)-beta-linkages between N-acetylmuramic acid and N-acetyl-D-glucosamine residues in a peptidoglycan and between N-acetyl-D-glucosamine residues in chitodextrins.</text>
        <dbReference type="EC" id="3.2.1.17"/>
    </reaction>
</comment>
<feature type="disulfide bond" evidence="12">
    <location>
        <begin position="51"/>
        <end position="155"/>
    </location>
</feature>
<feature type="disulfide bond" evidence="12">
    <location>
        <begin position="120"/>
        <end position="138"/>
    </location>
</feature>
<dbReference type="PANTHER" id="PTHR11195:SF13">
    <property type="entry name" value="INVERTEBRATE-TYPE LYSOZYME 2-RELATED"/>
    <property type="match status" value="1"/>
</dbReference>
<protein>
    <recommendedName>
        <fullName evidence="3">lysozyme</fullName>
        <ecNumber evidence="3">3.2.1.17</ecNumber>
    </recommendedName>
</protein>
<reference evidence="14 15" key="1">
    <citation type="submission" date="2024-11" db="EMBL/GenBank/DDBJ databases">
        <title>Chromosome-level genome assembly of the freshwater bivalve Anodonta woodiana.</title>
        <authorList>
            <person name="Chen X."/>
        </authorList>
    </citation>
    <scope>NUCLEOTIDE SEQUENCE [LARGE SCALE GENOMIC DNA]</scope>
    <source>
        <strain evidence="14">MN2024</strain>
        <tissue evidence="14">Gills</tissue>
    </source>
</reference>
<evidence type="ECO:0000256" key="1">
    <source>
        <dbReference type="ARBA" id="ARBA00000632"/>
    </source>
</evidence>
<evidence type="ECO:0000256" key="5">
    <source>
        <dbReference type="ARBA" id="ARBA00022529"/>
    </source>
</evidence>
<feature type="disulfide bond" evidence="12">
    <location>
        <begin position="86"/>
        <end position="106"/>
    </location>
</feature>
<dbReference type="PROSITE" id="PS51909">
    <property type="entry name" value="LYSOZYME_I"/>
    <property type="match status" value="1"/>
</dbReference>